<dbReference type="OrthoDB" id="667966at2"/>
<dbReference type="PROSITE" id="PS50042">
    <property type="entry name" value="CNMP_BINDING_3"/>
    <property type="match status" value="1"/>
</dbReference>
<dbReference type="Gene3D" id="2.60.120.10">
    <property type="entry name" value="Jelly Rolls"/>
    <property type="match status" value="1"/>
</dbReference>
<sequence>MKSIAPDLRNYETFSLYDFLKEKNNFEISSSVNEVFFEKQTYIYQPPFNGNYVYEIISGSVKLGGYSDKGEEYIYDVLSKGDFFGNFMYLNGQFAEFSKAIVDVELRLYELSFFKMEVKKYPVSAEWFFSYLTKRWYLTEKKLCKVNDSCVLGKLNFLEEVYQTNFMDARGKIYNVYNLLTQKDKGDLVGATRQTIASALKSKLL</sequence>
<dbReference type="EMBL" id="CP020918">
    <property type="protein sequence ID" value="AWG22042.1"/>
    <property type="molecule type" value="Genomic_DNA"/>
</dbReference>
<evidence type="ECO:0000259" key="1">
    <source>
        <dbReference type="PROSITE" id="PS50042"/>
    </source>
</evidence>
<dbReference type="CDD" id="cd00038">
    <property type="entry name" value="CAP_ED"/>
    <property type="match status" value="1"/>
</dbReference>
<dbReference type="Pfam" id="PF00027">
    <property type="entry name" value="cNMP_binding"/>
    <property type="match status" value="1"/>
</dbReference>
<dbReference type="Proteomes" id="UP000244527">
    <property type="component" value="Chromosome"/>
</dbReference>
<dbReference type="RefSeq" id="WP_108740973.1">
    <property type="nucleotide sequence ID" value="NZ_CP020918.1"/>
</dbReference>
<evidence type="ECO:0000313" key="2">
    <source>
        <dbReference type="EMBL" id="AWG22042.1"/>
    </source>
</evidence>
<dbReference type="SUPFAM" id="SSF51206">
    <property type="entry name" value="cAMP-binding domain-like"/>
    <property type="match status" value="1"/>
</dbReference>
<accession>A0A2S1LE41</accession>
<organism evidence="2 3">
    <name type="scientific">Flavobacterium faecale</name>
    <dbReference type="NCBI Taxonomy" id="1355330"/>
    <lineage>
        <taxon>Bacteria</taxon>
        <taxon>Pseudomonadati</taxon>
        <taxon>Bacteroidota</taxon>
        <taxon>Flavobacteriia</taxon>
        <taxon>Flavobacteriales</taxon>
        <taxon>Flavobacteriaceae</taxon>
        <taxon>Flavobacterium</taxon>
    </lineage>
</organism>
<dbReference type="KEGG" id="ffa:FFWV33_11205"/>
<dbReference type="InterPro" id="IPR018490">
    <property type="entry name" value="cNMP-bd_dom_sf"/>
</dbReference>
<dbReference type="InterPro" id="IPR014710">
    <property type="entry name" value="RmlC-like_jellyroll"/>
</dbReference>
<feature type="domain" description="Cyclic nucleotide-binding" evidence="1">
    <location>
        <begin position="16"/>
        <end position="92"/>
    </location>
</feature>
<proteinExistence type="predicted"/>
<reference evidence="2 3" key="1">
    <citation type="submission" date="2017-04" db="EMBL/GenBank/DDBJ databases">
        <title>Compelte genome sequence of WV33.</title>
        <authorList>
            <person name="Lee P.C."/>
        </authorList>
    </citation>
    <scope>NUCLEOTIDE SEQUENCE [LARGE SCALE GENOMIC DNA]</scope>
    <source>
        <strain evidence="2 3">WV33</strain>
    </source>
</reference>
<name>A0A2S1LE41_9FLAO</name>
<dbReference type="AlphaFoldDB" id="A0A2S1LE41"/>
<protein>
    <submittedName>
        <fullName evidence="2">Crp/Fnr family transcriptional regulator</fullName>
    </submittedName>
</protein>
<gene>
    <name evidence="2" type="ORF">FFWV33_11205</name>
</gene>
<evidence type="ECO:0000313" key="3">
    <source>
        <dbReference type="Proteomes" id="UP000244527"/>
    </source>
</evidence>
<keyword evidence="3" id="KW-1185">Reference proteome</keyword>
<dbReference type="InterPro" id="IPR000595">
    <property type="entry name" value="cNMP-bd_dom"/>
</dbReference>